<evidence type="ECO:0000256" key="7">
    <source>
        <dbReference type="SAM" id="Phobius"/>
    </source>
</evidence>
<feature type="transmembrane region" description="Helical" evidence="7">
    <location>
        <begin position="396"/>
        <end position="419"/>
    </location>
</feature>
<name>Q6BN28_DEBHA</name>
<dbReference type="PROSITE" id="PS50850">
    <property type="entry name" value="MFS"/>
    <property type="match status" value="1"/>
</dbReference>
<feature type="transmembrane region" description="Helical" evidence="7">
    <location>
        <begin position="114"/>
        <end position="130"/>
    </location>
</feature>
<dbReference type="GO" id="GO:0016020">
    <property type="term" value="C:membrane"/>
    <property type="evidence" value="ECO:0007669"/>
    <property type="project" value="UniProtKB-SubCell"/>
</dbReference>
<feature type="transmembrane region" description="Helical" evidence="7">
    <location>
        <begin position="173"/>
        <end position="194"/>
    </location>
</feature>
<keyword evidence="5 7" id="KW-0472">Membrane</keyword>
<feature type="transmembrane region" description="Helical" evidence="7">
    <location>
        <begin position="299"/>
        <end position="322"/>
    </location>
</feature>
<evidence type="ECO:0000256" key="1">
    <source>
        <dbReference type="ARBA" id="ARBA00004141"/>
    </source>
</evidence>
<gene>
    <name evidence="9" type="ordered locus">DEHA2F00748g</name>
</gene>
<feature type="transmembrane region" description="Helical" evidence="7">
    <location>
        <begin position="142"/>
        <end position="161"/>
    </location>
</feature>
<dbReference type="KEGG" id="dha:DEHA2F00748g"/>
<feature type="transmembrane region" description="Helical" evidence="7">
    <location>
        <begin position="431"/>
        <end position="453"/>
    </location>
</feature>
<evidence type="ECO:0000256" key="5">
    <source>
        <dbReference type="ARBA" id="ARBA00023136"/>
    </source>
</evidence>
<dbReference type="InterPro" id="IPR020846">
    <property type="entry name" value="MFS_dom"/>
</dbReference>
<keyword evidence="3 7" id="KW-0812">Transmembrane</keyword>
<dbReference type="GO" id="GO:0022857">
    <property type="term" value="F:transmembrane transporter activity"/>
    <property type="evidence" value="ECO:0007669"/>
    <property type="project" value="InterPro"/>
</dbReference>
<dbReference type="FunFam" id="1.20.1250.20:FF:000064">
    <property type="entry name" value="MFS allantoate transporter"/>
    <property type="match status" value="1"/>
</dbReference>
<evidence type="ECO:0000256" key="6">
    <source>
        <dbReference type="ARBA" id="ARBA00037968"/>
    </source>
</evidence>
<dbReference type="PANTHER" id="PTHR43791">
    <property type="entry name" value="PERMEASE-RELATED"/>
    <property type="match status" value="1"/>
</dbReference>
<dbReference type="InParanoid" id="Q6BN28"/>
<dbReference type="RefSeq" id="XP_460392.1">
    <property type="nucleotide sequence ID" value="XM_460392.1"/>
</dbReference>
<dbReference type="EMBL" id="CR382138">
    <property type="protein sequence ID" value="CAG88696.1"/>
    <property type="molecule type" value="Genomic_DNA"/>
</dbReference>
<proteinExistence type="inferred from homology"/>
<keyword evidence="2" id="KW-0813">Transport</keyword>
<sequence>MSLYEEKNSVETNLHQYRLSKDPEKSIHPIISVKSTIREDVENGAIGLDLYEQAQELSKDEIESEYLKIRRKIDRRLLPILCITYTLQFLDKLSLNYASAYSLKEDLGLTGQRYSWVAAIFNFGYLFWALPSNYIIQRAPVAKYTGVMLFVWAIILIAHIGCQNYGGMLVVRFILGMFEAGISPACMTICSMFYTREEQPFRMCTFLSCNGIATIVGALLGYGLGHSTNASIKSWKLIFLVIGLLNLVWSVVFIWLCPDSPATATFINEREKAIVVDKISKNNMGIKDKKIRRYQIIEAVSDPAVWLISFIGLSCGIVNGGVSNFSSALMKGYGFSGLNATALQLPTGAIEFVVVFIAGIIAISVKNTRCIIFVLLCVPGLAGLIGIHLINLDHKWALVGCTWLQFIIGGPVILSWIFLTGNIGGHTKKTISNGFWFTLYAAGNIIGANIFYANEAPKYTSAIVGLITCYSGMMVIGIGYRFLLIHRNKKRTYEQGEYNDEIAKQAVIDGFNDLTDFENRGFRYAI</sequence>
<dbReference type="HOGENOM" id="CLU_001265_0_5_1"/>
<dbReference type="Proteomes" id="UP000000599">
    <property type="component" value="Chromosome F"/>
</dbReference>
<feature type="transmembrane region" description="Helical" evidence="7">
    <location>
        <begin position="370"/>
        <end position="390"/>
    </location>
</feature>
<dbReference type="OMA" id="FLWLMPD"/>
<dbReference type="AlphaFoldDB" id="Q6BN28"/>
<protein>
    <submittedName>
        <fullName evidence="9">DEHA2F00748p</fullName>
    </submittedName>
</protein>
<feature type="transmembrane region" description="Helical" evidence="7">
    <location>
        <begin position="237"/>
        <end position="257"/>
    </location>
</feature>
<feature type="domain" description="Major facilitator superfamily (MFS) profile" evidence="8">
    <location>
        <begin position="77"/>
        <end position="489"/>
    </location>
</feature>
<dbReference type="OrthoDB" id="4454541at2759"/>
<comment type="subcellular location">
    <subcellularLocation>
        <location evidence="1">Membrane</location>
        <topology evidence="1">Multi-pass membrane protein</topology>
    </subcellularLocation>
</comment>
<accession>Q6BN28</accession>
<evidence type="ECO:0000256" key="2">
    <source>
        <dbReference type="ARBA" id="ARBA00022448"/>
    </source>
</evidence>
<dbReference type="GeneID" id="2903877"/>
<organism evidence="9 10">
    <name type="scientific">Debaryomyces hansenii (strain ATCC 36239 / CBS 767 / BCRC 21394 / JCM 1990 / NBRC 0083 / IGC 2968)</name>
    <name type="common">Yeast</name>
    <name type="synonym">Torulaspora hansenii</name>
    <dbReference type="NCBI Taxonomy" id="284592"/>
    <lineage>
        <taxon>Eukaryota</taxon>
        <taxon>Fungi</taxon>
        <taxon>Dikarya</taxon>
        <taxon>Ascomycota</taxon>
        <taxon>Saccharomycotina</taxon>
        <taxon>Pichiomycetes</taxon>
        <taxon>Debaryomycetaceae</taxon>
        <taxon>Debaryomyces</taxon>
    </lineage>
</organism>
<dbReference type="InterPro" id="IPR036259">
    <property type="entry name" value="MFS_trans_sf"/>
</dbReference>
<keyword evidence="10" id="KW-1185">Reference proteome</keyword>
<evidence type="ECO:0000256" key="4">
    <source>
        <dbReference type="ARBA" id="ARBA00022989"/>
    </source>
</evidence>
<feature type="transmembrane region" description="Helical" evidence="7">
    <location>
        <begin position="77"/>
        <end position="94"/>
    </location>
</feature>
<feature type="transmembrane region" description="Helical" evidence="7">
    <location>
        <begin position="459"/>
        <end position="483"/>
    </location>
</feature>
<reference evidence="9 10" key="1">
    <citation type="journal article" date="2004" name="Nature">
        <title>Genome evolution in yeasts.</title>
        <authorList>
            <consortium name="Genolevures"/>
            <person name="Dujon B."/>
            <person name="Sherman D."/>
            <person name="Fischer G."/>
            <person name="Durrens P."/>
            <person name="Casaregola S."/>
            <person name="Lafontaine I."/>
            <person name="de Montigny J."/>
            <person name="Marck C."/>
            <person name="Neuveglise C."/>
            <person name="Talla E."/>
            <person name="Goffard N."/>
            <person name="Frangeul L."/>
            <person name="Aigle M."/>
            <person name="Anthouard V."/>
            <person name="Babour A."/>
            <person name="Barbe V."/>
            <person name="Barnay S."/>
            <person name="Blanchin S."/>
            <person name="Beckerich J.M."/>
            <person name="Beyne E."/>
            <person name="Bleykasten C."/>
            <person name="Boisrame A."/>
            <person name="Boyer J."/>
            <person name="Cattolico L."/>
            <person name="Confanioleri F."/>
            <person name="de Daruvar A."/>
            <person name="Despons L."/>
            <person name="Fabre E."/>
            <person name="Fairhead C."/>
            <person name="Ferry-Dumazet H."/>
            <person name="Groppi A."/>
            <person name="Hantraye F."/>
            <person name="Hennequin C."/>
            <person name="Jauniaux N."/>
            <person name="Joyet P."/>
            <person name="Kachouri R."/>
            <person name="Kerrest A."/>
            <person name="Koszul R."/>
            <person name="Lemaire M."/>
            <person name="Lesur I."/>
            <person name="Ma L."/>
            <person name="Muller H."/>
            <person name="Nicaud J.M."/>
            <person name="Nikolski M."/>
            <person name="Oztas S."/>
            <person name="Ozier-Kalogeropoulos O."/>
            <person name="Pellenz S."/>
            <person name="Potier S."/>
            <person name="Richard G.F."/>
            <person name="Straub M.L."/>
            <person name="Suleau A."/>
            <person name="Swennene D."/>
            <person name="Tekaia F."/>
            <person name="Wesolowski-Louvel M."/>
            <person name="Westhof E."/>
            <person name="Wirth B."/>
            <person name="Zeniou-Meyer M."/>
            <person name="Zivanovic I."/>
            <person name="Bolotin-Fukuhara M."/>
            <person name="Thierry A."/>
            <person name="Bouchier C."/>
            <person name="Caudron B."/>
            <person name="Scarpelli C."/>
            <person name="Gaillardin C."/>
            <person name="Weissenbach J."/>
            <person name="Wincker P."/>
            <person name="Souciet J.L."/>
        </authorList>
    </citation>
    <scope>NUCLEOTIDE SEQUENCE [LARGE SCALE GENOMIC DNA]</scope>
    <source>
        <strain evidence="10">ATCC 36239 / CBS 767 / BCRC 21394 / JCM 1990 / NBRC 0083 / IGC 2968</strain>
    </source>
</reference>
<comment type="similarity">
    <text evidence="6">Belongs to the major facilitator superfamily. Allantoate permease family.</text>
</comment>
<dbReference type="Pfam" id="PF07690">
    <property type="entry name" value="MFS_1"/>
    <property type="match status" value="1"/>
</dbReference>
<dbReference type="VEuPathDB" id="FungiDB:DEHA2F00748g"/>
<dbReference type="InterPro" id="IPR011701">
    <property type="entry name" value="MFS"/>
</dbReference>
<dbReference type="SUPFAM" id="SSF103473">
    <property type="entry name" value="MFS general substrate transporter"/>
    <property type="match status" value="1"/>
</dbReference>
<evidence type="ECO:0000313" key="9">
    <source>
        <dbReference type="EMBL" id="CAG88696.1"/>
    </source>
</evidence>
<keyword evidence="4 7" id="KW-1133">Transmembrane helix</keyword>
<feature type="transmembrane region" description="Helical" evidence="7">
    <location>
        <begin position="206"/>
        <end position="225"/>
    </location>
</feature>
<dbReference type="PANTHER" id="PTHR43791:SF97">
    <property type="entry name" value="ALLANTOATE TRANSPORTER, PUTATIVE (AFU_ORTHOLOGUE AFUA_1G14700)-RELATED"/>
    <property type="match status" value="1"/>
</dbReference>
<dbReference type="eggNOG" id="KOG2533">
    <property type="taxonomic scope" value="Eukaryota"/>
</dbReference>
<evidence type="ECO:0000259" key="8">
    <source>
        <dbReference type="PROSITE" id="PS50850"/>
    </source>
</evidence>
<evidence type="ECO:0000256" key="3">
    <source>
        <dbReference type="ARBA" id="ARBA00022692"/>
    </source>
</evidence>
<dbReference type="Gene3D" id="1.20.1250.20">
    <property type="entry name" value="MFS general substrate transporter like domains"/>
    <property type="match status" value="1"/>
</dbReference>
<evidence type="ECO:0000313" key="10">
    <source>
        <dbReference type="Proteomes" id="UP000000599"/>
    </source>
</evidence>
<feature type="transmembrane region" description="Helical" evidence="7">
    <location>
        <begin position="342"/>
        <end position="363"/>
    </location>
</feature>